<evidence type="ECO:0000313" key="1">
    <source>
        <dbReference type="EMBL" id="CAD2186561.1"/>
    </source>
</evidence>
<accession>A0A6V7WHS5</accession>
<name>A0A6V7WHS5_MELEN</name>
<dbReference type="AlphaFoldDB" id="A0A6V7WHS5"/>
<sequence length="369" mass="42374">MNLIDIFLWDFNRDGMGHTLSSYPSKDDFTVHSFLLKNFSNDSTYRPCPQPFHFATSSPQRLPKFDLKFSETCIFSINSTEAIKLTINRDNKTSFGVKVLETGNFPDSYAKDKEGQLAKVEGWYSPFQSFPLTVTSRSKSVSVLISSSDIDHSITPYAIEFVAVKPCKCFPNNLTVSRGQPLNLLSQGFPFGYCSNLNCFTEISLENPLNTTDYVESLQIQLNSFQIDSNLEPLSLQIPFGDGKRELIFFESVLSMLKFLTVDSPKIFLNFTTKAVQHDTGFNLTIKRIKRNKDMIQSTLVLLRKLELLLMMFLDLFSKRDASVRVWYHRESVEMIKTRIFQDNLILIMSGEKSHMIYCLRRDSTTYRS</sequence>
<comment type="caution">
    <text evidence="1">The sequence shown here is derived from an EMBL/GenBank/DDBJ whole genome shotgun (WGS) entry which is preliminary data.</text>
</comment>
<organism evidence="1 2">
    <name type="scientific">Meloidogyne enterolobii</name>
    <name type="common">Root-knot nematode worm</name>
    <name type="synonym">Meloidogyne mayaguensis</name>
    <dbReference type="NCBI Taxonomy" id="390850"/>
    <lineage>
        <taxon>Eukaryota</taxon>
        <taxon>Metazoa</taxon>
        <taxon>Ecdysozoa</taxon>
        <taxon>Nematoda</taxon>
        <taxon>Chromadorea</taxon>
        <taxon>Rhabditida</taxon>
        <taxon>Tylenchina</taxon>
        <taxon>Tylenchomorpha</taxon>
        <taxon>Tylenchoidea</taxon>
        <taxon>Meloidogynidae</taxon>
        <taxon>Meloidogyninae</taxon>
        <taxon>Meloidogyne</taxon>
    </lineage>
</organism>
<dbReference type="EMBL" id="CAJEWN010000593">
    <property type="protein sequence ID" value="CAD2186561.1"/>
    <property type="molecule type" value="Genomic_DNA"/>
</dbReference>
<evidence type="ECO:0000313" key="2">
    <source>
        <dbReference type="Proteomes" id="UP000580250"/>
    </source>
</evidence>
<reference evidence="1 2" key="1">
    <citation type="submission" date="2020-08" db="EMBL/GenBank/DDBJ databases">
        <authorList>
            <person name="Koutsovoulos G."/>
            <person name="Danchin GJ E."/>
        </authorList>
    </citation>
    <scope>NUCLEOTIDE SEQUENCE [LARGE SCALE GENOMIC DNA]</scope>
</reference>
<protein>
    <submittedName>
        <fullName evidence="1">Uncharacterized protein</fullName>
    </submittedName>
</protein>
<dbReference type="Proteomes" id="UP000580250">
    <property type="component" value="Unassembled WGS sequence"/>
</dbReference>
<gene>
    <name evidence="1" type="ORF">MENT_LOCUS39068</name>
</gene>
<proteinExistence type="predicted"/>
<dbReference type="OrthoDB" id="5804959at2759"/>